<dbReference type="EMBL" id="CP009248">
    <property type="protein sequence ID" value="APT89909.1"/>
    <property type="molecule type" value="Genomic_DNA"/>
</dbReference>
<accession>A0A1L7CVM0</accession>
<dbReference type="InterPro" id="IPR021373">
    <property type="entry name" value="DUF2993"/>
</dbReference>
<name>A0A1L7CVM0_9CORY</name>
<dbReference type="KEGG" id="csph:CSPHI_01070"/>
<keyword evidence="2" id="KW-1185">Reference proteome</keyword>
<protein>
    <recommendedName>
        <fullName evidence="3">DUF2993 domain-containing protein</fullName>
    </recommendedName>
</protein>
<dbReference type="STRING" id="1437874.CSPHI_01070"/>
<sequence>MHAKNKTRPGRAAGILIGLLVVVALIAAAAEIGARAWVSHQIDEGFRQAMAEESVTAPEDPETSFGAAPLLPGLLSRSIGRAEIRAPRTLLIEDPLGERGAPVVRGTPAARVLLTDLDVSDAADPVAGGVEITASVPADLILAEANLATRPAGDSLLERMAADLTRMTKVTPDPARGVLVCEFGGGLASADVTPVARGGAVEAEVSGGALAGIDADAVIAALADAAVSGPVAQIGGGLTVTGIRVVPGGLEVDLAGSGVRLSELRGIDYATR</sequence>
<evidence type="ECO:0000313" key="1">
    <source>
        <dbReference type="EMBL" id="APT89909.1"/>
    </source>
</evidence>
<organism evidence="1 2">
    <name type="scientific">Corynebacterium sphenisci DSM 44792</name>
    <dbReference type="NCBI Taxonomy" id="1437874"/>
    <lineage>
        <taxon>Bacteria</taxon>
        <taxon>Bacillati</taxon>
        <taxon>Actinomycetota</taxon>
        <taxon>Actinomycetes</taxon>
        <taxon>Mycobacteriales</taxon>
        <taxon>Corynebacteriaceae</taxon>
        <taxon>Corynebacterium</taxon>
    </lineage>
</organism>
<proteinExistence type="predicted"/>
<evidence type="ECO:0008006" key="3">
    <source>
        <dbReference type="Google" id="ProtNLM"/>
    </source>
</evidence>
<dbReference type="AlphaFoldDB" id="A0A1L7CVM0"/>
<dbReference type="Pfam" id="PF11209">
    <property type="entry name" value="LmeA"/>
    <property type="match status" value="1"/>
</dbReference>
<gene>
    <name evidence="1" type="ORF">CSPHI_01070</name>
</gene>
<reference evidence="1 2" key="1">
    <citation type="submission" date="2014-08" db="EMBL/GenBank/DDBJ databases">
        <title>Complete genome sequence of Corynebacterium sphenisci CECT 5990(T) (=DSM 44792(T)), isolated from healthy wild penguins.</title>
        <authorList>
            <person name="Ruckert C."/>
            <person name="Albersmeier A."/>
            <person name="Winkler A."/>
            <person name="Kalinowski J."/>
        </authorList>
    </citation>
    <scope>NUCLEOTIDE SEQUENCE [LARGE SCALE GENOMIC DNA]</scope>
    <source>
        <strain evidence="1 2">DSM 44792</strain>
    </source>
</reference>
<evidence type="ECO:0000313" key="2">
    <source>
        <dbReference type="Proteomes" id="UP000185469"/>
    </source>
</evidence>
<dbReference type="Proteomes" id="UP000185469">
    <property type="component" value="Chromosome"/>
</dbReference>
<dbReference type="RefSeq" id="WP_075691107.1">
    <property type="nucleotide sequence ID" value="NZ_CP009248.1"/>
</dbReference>
<dbReference type="OrthoDB" id="4411418at2"/>